<keyword evidence="2" id="KW-0479">Metal-binding</keyword>
<comment type="caution">
    <text evidence="10">The sequence shown here is derived from an EMBL/GenBank/DDBJ whole genome shotgun (WGS) entry which is preliminary data.</text>
</comment>
<evidence type="ECO:0000313" key="10">
    <source>
        <dbReference type="EMBL" id="OQO00407.1"/>
    </source>
</evidence>
<comment type="subcellular location">
    <subcellularLocation>
        <location evidence="1">Nucleus</location>
    </subcellularLocation>
</comment>
<dbReference type="InterPro" id="IPR051615">
    <property type="entry name" value="Transcr_Regulatory_Elem"/>
</dbReference>
<dbReference type="CDD" id="cd12148">
    <property type="entry name" value="fungal_TF_MHR"/>
    <property type="match status" value="1"/>
</dbReference>
<keyword evidence="7" id="KW-0539">Nucleus</keyword>
<dbReference type="AlphaFoldDB" id="A0A1V8SMK5"/>
<dbReference type="InParanoid" id="A0A1V8SMK5"/>
<feature type="region of interest" description="Disordered" evidence="8">
    <location>
        <begin position="677"/>
        <end position="722"/>
    </location>
</feature>
<dbReference type="InterPro" id="IPR007219">
    <property type="entry name" value="XnlR_reg_dom"/>
</dbReference>
<feature type="compositionally biased region" description="Polar residues" evidence="8">
    <location>
        <begin position="178"/>
        <end position="191"/>
    </location>
</feature>
<feature type="domain" description="Zn(2)-C6 fungal-type" evidence="9">
    <location>
        <begin position="34"/>
        <end position="67"/>
    </location>
</feature>
<dbReference type="InterPro" id="IPR036864">
    <property type="entry name" value="Zn2-C6_fun-type_DNA-bd_sf"/>
</dbReference>
<dbReference type="GO" id="GO:0005634">
    <property type="term" value="C:nucleus"/>
    <property type="evidence" value="ECO:0007669"/>
    <property type="project" value="UniProtKB-SubCell"/>
</dbReference>
<dbReference type="GO" id="GO:0003677">
    <property type="term" value="F:DNA binding"/>
    <property type="evidence" value="ECO:0007669"/>
    <property type="project" value="UniProtKB-KW"/>
</dbReference>
<sequence>MEPAPTPPPPAPHTKQYVFVDEYNRHKRLKVMRACDGCRKRKIRCDGALQNGPWPCGACTRLKLKCVPPTLDQEEDTNTPAVEYAASQNRFLFQNTTLNTNFNGSNPNLPAYNTTSPAQTTYSWSTPARTPLSSAPTSAPSMPDGTDVSQYQPTPISAHSQYGHTPDSSYIKDEYFAPTSNPTGSQQFNDVPNLYRTQTEVSESSRSDPEEVDATVKDLTSQMGDLRVDISSMTPWIANHGRNTGDNAGIVDEEDVVLSPSIMADTRVRIPPEMMPSDARIMDYFGYYFDYVHPYIPVLNKDTFYRQWREARETIPPLMLESIFACVARYLDSAEESKRWLALAAKHEESYKDVPRISTVQSLVILIKARETVTKRGYFYRSWMATKYMVTMAMDLGLHEHHDRHSEGTPCKLSRVDCMVHTRIWQTLFALEVFIGGPQGRSDFLMQHETVDMEPPFPSADLDAFEYQTSRRYAVLSQAIKNTKITNSLYQSLKRQKKDWALDPKFRRHDHNLVDWLQRLPSDLQVHYPADDTPPWLGGDHFVAGMHVYHHLLVIMHHRPQLVTLLEMKDSSWNTHLNTCFEASVSICRLQEALLRDFGLHGILFMLRGINFTVYAILTCAMLHLVAITSPDSGMNSRARKYFTSHMRILERCVSSAGPEVQVQINTLREAFSSDTSRPFELKPGLGMRSPTMEPNRTPPAIDSSRDVPQRTSSQHQSNAPWARLQPAMSTTPITPLDPYTSSFQPSAIASTLPDTTSLANSVHNFEPSLAQTYAASAYDSHPSTAFQQHPHSYGRDTLPNIEPVSQVWDPSGIFNQWHNAFGPATQPQQPSPPNARYAQAAITTSMLPSLTQASPHSASTSFPQAYMSGSHPTQHIQQHIPEPVAMTAIPAVTPVMWQDAFTSAYVSGHGQKRYRDDGLDAGNAYNNFDTKRRG</sequence>
<evidence type="ECO:0000256" key="6">
    <source>
        <dbReference type="ARBA" id="ARBA00023163"/>
    </source>
</evidence>
<evidence type="ECO:0000256" key="7">
    <source>
        <dbReference type="ARBA" id="ARBA00023242"/>
    </source>
</evidence>
<reference evidence="11" key="1">
    <citation type="submission" date="2017-03" db="EMBL/GenBank/DDBJ databases">
        <title>Genomes of endolithic fungi from Antarctica.</title>
        <authorList>
            <person name="Coleine C."/>
            <person name="Masonjones S."/>
            <person name="Stajich J.E."/>
        </authorList>
    </citation>
    <scope>NUCLEOTIDE SEQUENCE [LARGE SCALE GENOMIC DNA]</scope>
    <source>
        <strain evidence="11">CCFEE 5527</strain>
    </source>
</reference>
<keyword evidence="3" id="KW-0862">Zinc</keyword>
<feature type="compositionally biased region" description="Polar residues" evidence="8">
    <location>
        <begin position="147"/>
        <end position="168"/>
    </location>
</feature>
<dbReference type="SMART" id="SM00906">
    <property type="entry name" value="Fungal_trans"/>
    <property type="match status" value="1"/>
</dbReference>
<name>A0A1V8SMK5_9PEZI</name>
<feature type="compositionally biased region" description="Polar residues" evidence="8">
    <location>
        <begin position="710"/>
        <end position="720"/>
    </location>
</feature>
<evidence type="ECO:0000313" key="11">
    <source>
        <dbReference type="Proteomes" id="UP000192596"/>
    </source>
</evidence>
<proteinExistence type="predicted"/>
<evidence type="ECO:0000259" key="9">
    <source>
        <dbReference type="PROSITE" id="PS50048"/>
    </source>
</evidence>
<dbReference type="EMBL" id="NAJO01000035">
    <property type="protein sequence ID" value="OQO00407.1"/>
    <property type="molecule type" value="Genomic_DNA"/>
</dbReference>
<keyword evidence="4" id="KW-0805">Transcription regulation</keyword>
<evidence type="ECO:0000256" key="8">
    <source>
        <dbReference type="SAM" id="MobiDB-lite"/>
    </source>
</evidence>
<feature type="compositionally biased region" description="Polar residues" evidence="8">
    <location>
        <begin position="104"/>
        <end position="124"/>
    </location>
</feature>
<feature type="region of interest" description="Disordered" evidence="8">
    <location>
        <begin position="104"/>
        <end position="191"/>
    </location>
</feature>
<dbReference type="SMART" id="SM00066">
    <property type="entry name" value="GAL4"/>
    <property type="match status" value="1"/>
</dbReference>
<keyword evidence="5" id="KW-0238">DNA-binding</keyword>
<protein>
    <recommendedName>
        <fullName evidence="9">Zn(2)-C6 fungal-type domain-containing protein</fullName>
    </recommendedName>
</protein>
<accession>A0A1V8SMK5</accession>
<keyword evidence="11" id="KW-1185">Reference proteome</keyword>
<dbReference type="STRING" id="1507870.A0A1V8SMK5"/>
<organism evidence="10 11">
    <name type="scientific">Cryoendolithus antarcticus</name>
    <dbReference type="NCBI Taxonomy" id="1507870"/>
    <lineage>
        <taxon>Eukaryota</taxon>
        <taxon>Fungi</taxon>
        <taxon>Dikarya</taxon>
        <taxon>Ascomycota</taxon>
        <taxon>Pezizomycotina</taxon>
        <taxon>Dothideomycetes</taxon>
        <taxon>Dothideomycetidae</taxon>
        <taxon>Cladosporiales</taxon>
        <taxon>Cladosporiaceae</taxon>
        <taxon>Cryoendolithus</taxon>
    </lineage>
</organism>
<dbReference type="PANTHER" id="PTHR31313">
    <property type="entry name" value="TY1 ENHANCER ACTIVATOR"/>
    <property type="match status" value="1"/>
</dbReference>
<dbReference type="InterPro" id="IPR001138">
    <property type="entry name" value="Zn2Cys6_DnaBD"/>
</dbReference>
<evidence type="ECO:0000256" key="4">
    <source>
        <dbReference type="ARBA" id="ARBA00023015"/>
    </source>
</evidence>
<dbReference type="SUPFAM" id="SSF57701">
    <property type="entry name" value="Zn2/Cys6 DNA-binding domain"/>
    <property type="match status" value="1"/>
</dbReference>
<dbReference type="GO" id="GO:0008270">
    <property type="term" value="F:zinc ion binding"/>
    <property type="evidence" value="ECO:0007669"/>
    <property type="project" value="InterPro"/>
</dbReference>
<feature type="region of interest" description="Disordered" evidence="8">
    <location>
        <begin position="911"/>
        <end position="935"/>
    </location>
</feature>
<evidence type="ECO:0000256" key="3">
    <source>
        <dbReference type="ARBA" id="ARBA00022833"/>
    </source>
</evidence>
<feature type="compositionally biased region" description="Low complexity" evidence="8">
    <location>
        <begin position="125"/>
        <end position="143"/>
    </location>
</feature>
<evidence type="ECO:0000256" key="2">
    <source>
        <dbReference type="ARBA" id="ARBA00022723"/>
    </source>
</evidence>
<dbReference type="GO" id="GO:0006351">
    <property type="term" value="P:DNA-templated transcription"/>
    <property type="evidence" value="ECO:0007669"/>
    <property type="project" value="InterPro"/>
</dbReference>
<dbReference type="CDD" id="cd00067">
    <property type="entry name" value="GAL4"/>
    <property type="match status" value="1"/>
</dbReference>
<dbReference type="OrthoDB" id="2283631at2759"/>
<gene>
    <name evidence="10" type="ORF">B0A48_13756</name>
</gene>
<dbReference type="Pfam" id="PF00172">
    <property type="entry name" value="Zn_clus"/>
    <property type="match status" value="1"/>
</dbReference>
<dbReference type="Gene3D" id="4.10.240.10">
    <property type="entry name" value="Zn(2)-C6 fungal-type DNA-binding domain"/>
    <property type="match status" value="1"/>
</dbReference>
<dbReference type="PROSITE" id="PS50048">
    <property type="entry name" value="ZN2_CY6_FUNGAL_2"/>
    <property type="match status" value="1"/>
</dbReference>
<dbReference type="Proteomes" id="UP000192596">
    <property type="component" value="Unassembled WGS sequence"/>
</dbReference>
<dbReference type="PANTHER" id="PTHR31313:SF79">
    <property type="entry name" value="C6 FINGER DOMAIN-CONTAINING PROTEIN"/>
    <property type="match status" value="1"/>
</dbReference>
<keyword evidence="6" id="KW-0804">Transcription</keyword>
<dbReference type="Pfam" id="PF04082">
    <property type="entry name" value="Fungal_trans"/>
    <property type="match status" value="1"/>
</dbReference>
<dbReference type="GO" id="GO:0000981">
    <property type="term" value="F:DNA-binding transcription factor activity, RNA polymerase II-specific"/>
    <property type="evidence" value="ECO:0007669"/>
    <property type="project" value="InterPro"/>
</dbReference>
<evidence type="ECO:0000256" key="1">
    <source>
        <dbReference type="ARBA" id="ARBA00004123"/>
    </source>
</evidence>
<dbReference type="PROSITE" id="PS00463">
    <property type="entry name" value="ZN2_CY6_FUNGAL_1"/>
    <property type="match status" value="1"/>
</dbReference>
<evidence type="ECO:0000256" key="5">
    <source>
        <dbReference type="ARBA" id="ARBA00023125"/>
    </source>
</evidence>